<dbReference type="RefSeq" id="WP_089522307.1">
    <property type="nucleotide sequence ID" value="NZ_NMUQ01000001.1"/>
</dbReference>
<comment type="caution">
    <text evidence="1">The sequence shown here is derived from an EMBL/GenBank/DDBJ whole genome shotgun (WGS) entry which is preliminary data.</text>
</comment>
<dbReference type="Proteomes" id="UP000215145">
    <property type="component" value="Unassembled WGS sequence"/>
</dbReference>
<gene>
    <name evidence="1" type="ORF">CGZ75_00955</name>
</gene>
<protein>
    <submittedName>
        <fullName evidence="1">Uncharacterized protein</fullName>
    </submittedName>
</protein>
<organism evidence="1 2">
    <name type="scientific">Paenibacillus herberti</name>
    <dbReference type="NCBI Taxonomy" id="1619309"/>
    <lineage>
        <taxon>Bacteria</taxon>
        <taxon>Bacillati</taxon>
        <taxon>Bacillota</taxon>
        <taxon>Bacilli</taxon>
        <taxon>Bacillales</taxon>
        <taxon>Paenibacillaceae</taxon>
        <taxon>Paenibacillus</taxon>
    </lineage>
</organism>
<keyword evidence="2" id="KW-1185">Reference proteome</keyword>
<sequence length="145" mass="15847">MSIYLILFILLVIVICTFGPFDRVPDQQSTSIASTKGFDVINETSNLTLIATSISGRFQSSFPPLVNIPAGGRDHFEVIREAFSRNSAFVSYNAVHADNRRVGTIDIEFVSYNLISGGIFATLIGPISYSKNFSGTAIYIANKDL</sequence>
<dbReference type="AlphaFoldDB" id="A0A229NZR2"/>
<name>A0A229NZR2_9BACL</name>
<evidence type="ECO:0000313" key="1">
    <source>
        <dbReference type="EMBL" id="OXM15347.1"/>
    </source>
</evidence>
<dbReference type="OrthoDB" id="9832185at2"/>
<reference evidence="1 2" key="1">
    <citation type="submission" date="2017-07" db="EMBL/GenBank/DDBJ databases">
        <title>Paenibacillus herberti R33 genome sequencing and assembly.</title>
        <authorList>
            <person name="Su W."/>
        </authorList>
    </citation>
    <scope>NUCLEOTIDE SEQUENCE [LARGE SCALE GENOMIC DNA]</scope>
    <source>
        <strain evidence="1 2">R33</strain>
    </source>
</reference>
<accession>A0A229NZR2</accession>
<evidence type="ECO:0000313" key="2">
    <source>
        <dbReference type="Proteomes" id="UP000215145"/>
    </source>
</evidence>
<dbReference type="EMBL" id="NMUQ01000001">
    <property type="protein sequence ID" value="OXM15347.1"/>
    <property type="molecule type" value="Genomic_DNA"/>
</dbReference>
<proteinExistence type="predicted"/>